<evidence type="ECO:0000313" key="2">
    <source>
        <dbReference type="EMBL" id="ATQ74820.1"/>
    </source>
</evidence>
<feature type="domain" description="NADPH-dependent FMN reductase-like" evidence="1">
    <location>
        <begin position="14"/>
        <end position="148"/>
    </location>
</feature>
<evidence type="ECO:0000313" key="3">
    <source>
        <dbReference type="Proteomes" id="UP000229897"/>
    </source>
</evidence>
<reference evidence="2" key="1">
    <citation type="submission" date="2017-10" db="EMBL/GenBank/DDBJ databases">
        <title>Massilia psychrophilum sp. nov., a novel purple-pigmented bacterium isolated from Tianshan glacier, Xinjiang Municipality, China.</title>
        <authorList>
            <person name="Wang H."/>
        </authorList>
    </citation>
    <scope>NUCLEOTIDE SEQUENCE [LARGE SCALE GENOMIC DNA]</scope>
    <source>
        <strain evidence="2">B2</strain>
    </source>
</reference>
<dbReference type="GO" id="GO:0005829">
    <property type="term" value="C:cytosol"/>
    <property type="evidence" value="ECO:0007669"/>
    <property type="project" value="TreeGrafter"/>
</dbReference>
<dbReference type="GO" id="GO:0016491">
    <property type="term" value="F:oxidoreductase activity"/>
    <property type="evidence" value="ECO:0007669"/>
    <property type="project" value="InterPro"/>
</dbReference>
<gene>
    <name evidence="2" type="ORF">CR152_10010</name>
</gene>
<name>A0A2D2DIK7_9BURK</name>
<dbReference type="AlphaFoldDB" id="A0A2D2DIK7"/>
<dbReference type="Gene3D" id="3.40.50.360">
    <property type="match status" value="1"/>
</dbReference>
<sequence length="189" mass="19705">MGFIHELHPRMKTLIALSGSLRRDSANTTLLRAAIALAPTGVRIVLYEGTDRLPFFNPDIEADPPPAARELRALLSAADGIIVASPEYAHGVPGAFKNMLDWLVGCAELSGKPVALINTSARAVHAQAALAEILATMGWRVIDAASPVIAVANRGFDHAHMAADPALAGPLLAAIEALVQASVEPGVPS</sequence>
<dbReference type="InterPro" id="IPR050712">
    <property type="entry name" value="NAD(P)H-dep_reductase"/>
</dbReference>
<dbReference type="InterPro" id="IPR005025">
    <property type="entry name" value="FMN_Rdtase-like_dom"/>
</dbReference>
<dbReference type="EMBL" id="CP024608">
    <property type="protein sequence ID" value="ATQ74820.1"/>
    <property type="molecule type" value="Genomic_DNA"/>
</dbReference>
<dbReference type="PANTHER" id="PTHR30543:SF21">
    <property type="entry name" value="NAD(P)H-DEPENDENT FMN REDUCTASE LOT6"/>
    <property type="match status" value="1"/>
</dbReference>
<proteinExistence type="predicted"/>
<dbReference type="OrthoDB" id="1643408at2"/>
<organism evidence="2 3">
    <name type="scientific">Massilia violaceinigra</name>
    <dbReference type="NCBI Taxonomy" id="2045208"/>
    <lineage>
        <taxon>Bacteria</taxon>
        <taxon>Pseudomonadati</taxon>
        <taxon>Pseudomonadota</taxon>
        <taxon>Betaproteobacteria</taxon>
        <taxon>Burkholderiales</taxon>
        <taxon>Oxalobacteraceae</taxon>
        <taxon>Telluria group</taxon>
        <taxon>Massilia</taxon>
    </lineage>
</organism>
<dbReference type="PANTHER" id="PTHR30543">
    <property type="entry name" value="CHROMATE REDUCTASE"/>
    <property type="match status" value="1"/>
</dbReference>
<keyword evidence="3" id="KW-1185">Reference proteome</keyword>
<dbReference type="KEGG" id="mass:CR152_10010"/>
<evidence type="ECO:0000259" key="1">
    <source>
        <dbReference type="Pfam" id="PF03358"/>
    </source>
</evidence>
<dbReference type="InterPro" id="IPR029039">
    <property type="entry name" value="Flavoprotein-like_sf"/>
</dbReference>
<dbReference type="Proteomes" id="UP000229897">
    <property type="component" value="Chromosome"/>
</dbReference>
<dbReference type="Pfam" id="PF03358">
    <property type="entry name" value="FMN_red"/>
    <property type="match status" value="1"/>
</dbReference>
<dbReference type="SUPFAM" id="SSF52218">
    <property type="entry name" value="Flavoproteins"/>
    <property type="match status" value="1"/>
</dbReference>
<dbReference type="GO" id="GO:0010181">
    <property type="term" value="F:FMN binding"/>
    <property type="evidence" value="ECO:0007669"/>
    <property type="project" value="TreeGrafter"/>
</dbReference>
<protein>
    <submittedName>
        <fullName evidence="2">FMN reductase</fullName>
    </submittedName>
</protein>
<accession>A0A2D2DIK7</accession>